<dbReference type="SUPFAM" id="SSF52540">
    <property type="entry name" value="P-loop containing nucleoside triphosphate hydrolases"/>
    <property type="match status" value="1"/>
</dbReference>
<dbReference type="PANTHER" id="PTHR43581:SF4">
    <property type="entry name" value="ATP_GTP PHOSPHATASE"/>
    <property type="match status" value="1"/>
</dbReference>
<dbReference type="Proteomes" id="UP001198200">
    <property type="component" value="Unassembled WGS sequence"/>
</dbReference>
<feature type="domain" description="OLD protein-like TOPRIM" evidence="3">
    <location>
        <begin position="376"/>
        <end position="445"/>
    </location>
</feature>
<dbReference type="EMBL" id="JAJEQN010000004">
    <property type="protein sequence ID" value="MCC2220558.1"/>
    <property type="molecule type" value="Genomic_DNA"/>
</dbReference>
<dbReference type="Gene3D" id="3.40.50.300">
    <property type="entry name" value="P-loop containing nucleotide triphosphate hydrolases"/>
    <property type="match status" value="1"/>
</dbReference>
<dbReference type="CDD" id="cd01026">
    <property type="entry name" value="TOPRIM_OLD"/>
    <property type="match status" value="1"/>
</dbReference>
<evidence type="ECO:0000256" key="1">
    <source>
        <dbReference type="SAM" id="MobiDB-lite"/>
    </source>
</evidence>
<name>A0AAE3E2M5_9FIRM</name>
<evidence type="ECO:0000313" key="4">
    <source>
        <dbReference type="EMBL" id="MCC2220558.1"/>
    </source>
</evidence>
<dbReference type="InterPro" id="IPR051396">
    <property type="entry name" value="Bact_Antivir_Def_Nuclease"/>
</dbReference>
<evidence type="ECO:0000259" key="2">
    <source>
        <dbReference type="Pfam" id="PF13175"/>
    </source>
</evidence>
<feature type="region of interest" description="Disordered" evidence="1">
    <location>
        <begin position="455"/>
        <end position="474"/>
    </location>
</feature>
<dbReference type="Pfam" id="PF13175">
    <property type="entry name" value="AAA_15"/>
    <property type="match status" value="1"/>
</dbReference>
<dbReference type="InterPro" id="IPR034139">
    <property type="entry name" value="TOPRIM_OLD"/>
</dbReference>
<dbReference type="PANTHER" id="PTHR43581">
    <property type="entry name" value="ATP/GTP PHOSPHATASE"/>
    <property type="match status" value="1"/>
</dbReference>
<dbReference type="AlphaFoldDB" id="A0AAE3E2M5"/>
<proteinExistence type="predicted"/>
<dbReference type="CDD" id="cd00267">
    <property type="entry name" value="ABC_ATPase"/>
    <property type="match status" value="1"/>
</dbReference>
<comment type="caution">
    <text evidence="4">The sequence shown here is derived from an EMBL/GenBank/DDBJ whole genome shotgun (WGS) entry which is preliminary data.</text>
</comment>
<dbReference type="InterPro" id="IPR041685">
    <property type="entry name" value="AAA_GajA/Old/RecF-like"/>
</dbReference>
<feature type="domain" description="Endonuclease GajA/Old nuclease/RecF-like AAA" evidence="2">
    <location>
        <begin position="1"/>
        <end position="330"/>
    </location>
</feature>
<reference evidence="4 5" key="1">
    <citation type="submission" date="2021-10" db="EMBL/GenBank/DDBJ databases">
        <title>Anaerobic single-cell dispensing facilitates the cultivation of human gut bacteria.</title>
        <authorList>
            <person name="Afrizal A."/>
        </authorList>
    </citation>
    <scope>NUCLEOTIDE SEQUENCE [LARGE SCALE GENOMIC DNA]</scope>
    <source>
        <strain evidence="4 5">CLA-AA-H224</strain>
    </source>
</reference>
<protein>
    <submittedName>
        <fullName evidence="4">AAA family ATPase</fullName>
    </submittedName>
</protein>
<dbReference type="Pfam" id="PF20469">
    <property type="entry name" value="OLD-like_TOPRIM"/>
    <property type="match status" value="1"/>
</dbReference>
<accession>A0AAE3E2M5</accession>
<dbReference type="InterPro" id="IPR027417">
    <property type="entry name" value="P-loop_NTPase"/>
</dbReference>
<sequence>MIVSELKIYNFRRFRSVEGAPGLKITFHKGLNALIGENDSGKTAVIDALKLVLLTQSNEYIRPVEEDFYKPVDGDACSEFKIDCEITEFTQNEAKNFIEYLTFKKDGDKIEYMLELHYRAWKEGHKIFQELRVGDINDSISIDGKARDLLKAVYLKPLRDAEREMSSGRGSRISQILLNHPIFKDKKEHEILEIFQEANNKIETYFLSDEEGKYILQTIRNNLKSFNDNGQASDAELRTSDIQLKAILESLSLNAPELNPGLGELNLLFIAAELLLLKEDSDGGMKLALIEELEAHLHPQAQLRLISYLQNEYNENDVQIIISTHSPILASKINLKNLILMKDGFGYDLAEGKTGLQKGDYLFLQRFLDSTKANLFFAKGIIMVEGDAENILVPVIADILGYPLEKYGISIVNVGSTAFLRYSGIMQRKDESSIGIPVSVITDCDVRPYDVDQETKEKKLDEKKDESIKQEKEKNKNYTEGSVRGFTSPRWTLEYCIAMSCLSEDFHKSVHYGKKIFNAKEYISLTNEKIVEADNEAAKEMEKWSDMPLWKRAYEIYSLMLDENGKSSLKAIVAQCLASVLRWKISEIPDEFKQEKMFDLDLYGLKINNQQKDKLKAELEQDQFLGYIVKAIKYAAGETV</sequence>
<keyword evidence="5" id="KW-1185">Reference proteome</keyword>
<organism evidence="4 5">
    <name type="scientific">Anthropogastromicrobium aceti</name>
    <dbReference type="NCBI Taxonomy" id="2981768"/>
    <lineage>
        <taxon>Bacteria</taxon>
        <taxon>Bacillati</taxon>
        <taxon>Bacillota</taxon>
        <taxon>Clostridia</taxon>
        <taxon>Lachnospirales</taxon>
        <taxon>Lachnospiraceae</taxon>
        <taxon>Anthropogastromicrobium</taxon>
    </lineage>
</organism>
<dbReference type="RefSeq" id="WP_308731099.1">
    <property type="nucleotide sequence ID" value="NZ_JAJEQN010000004.1"/>
</dbReference>
<evidence type="ECO:0000313" key="5">
    <source>
        <dbReference type="Proteomes" id="UP001198200"/>
    </source>
</evidence>
<evidence type="ECO:0000259" key="3">
    <source>
        <dbReference type="Pfam" id="PF20469"/>
    </source>
</evidence>
<gene>
    <name evidence="4" type="ORF">LKD48_02680</name>
</gene>